<dbReference type="PANTHER" id="PTHR15503">
    <property type="entry name" value="LDOC1 RELATED"/>
    <property type="match status" value="1"/>
</dbReference>
<feature type="region of interest" description="Disordered" evidence="1">
    <location>
        <begin position="187"/>
        <end position="234"/>
    </location>
</feature>
<keyword evidence="4" id="KW-1185">Reference proteome</keyword>
<sequence length="638" mass="72652">MMNKWYSEFVRTNPNTQPPPPPPILQPVFVAPQGMEFVRLNKPPVDKIRKHGLKISEQMLTMFPGGQDFGLRILLGLSKYARECVSSEAIMCKRFEDGLNEDIRQLVGILELKEFVVLVERACKVEELSQEKRKTDSETRDARKRPISYSFQSQSKKSREMYSRSNVSAGYLHRDCWKQHSNCPEMVEKEPFSSPRPSNNTNRGRPRRNTGNGSSSKAVTKDTTMRSKTKAPGKAYTIRAHEDASSPDVITGTFSRYDTNVIALIDPGSTHSYVCVNLVSSKSLPIESTEFVIKVSNPLGKYVLVDKVCKNCLLMIRGHYFPANLMLLPFDEFDVILGMDWLTLHDAVVNCRQKIIEFKCENGEILRIDSNESVSEIKIELVPVVCEYPDVFLEELPGLPPIKEVEFAINLVPETSPISIAPYRMAPTELKELKAQLQELTDKGFARLNESEQTENLRTVLQTLRDKKLLAKFSKSEFWLRKVRFLGHIVLGDDIQVDPRLSMTATPMTKLLQKDVKFEWSEKCQQSFEKLKALLTEAPVLVQPESGKEFVIYSDVSLNGFGCVLMQEDKVVAYTSRQLKPHEKNYPTYDLELAANVFSLKIWHHYLICVPRDNELIQKILHETHSGCLSIHPGSTKM</sequence>
<evidence type="ECO:0000259" key="2">
    <source>
        <dbReference type="Pfam" id="PF17919"/>
    </source>
</evidence>
<comment type="caution">
    <text evidence="3">The sequence shown here is derived from an EMBL/GenBank/DDBJ whole genome shotgun (WGS) entry which is preliminary data.</text>
</comment>
<dbReference type="InterPro" id="IPR032567">
    <property type="entry name" value="RTL1-rel"/>
</dbReference>
<dbReference type="Proteomes" id="UP000325315">
    <property type="component" value="Unassembled WGS sequence"/>
</dbReference>
<dbReference type="Gene3D" id="3.10.10.10">
    <property type="entry name" value="HIV Type 1 Reverse Transcriptase, subunit A, domain 1"/>
    <property type="match status" value="1"/>
</dbReference>
<dbReference type="CDD" id="cd00303">
    <property type="entry name" value="retropepsin_like"/>
    <property type="match status" value="1"/>
</dbReference>
<dbReference type="InterPro" id="IPR021109">
    <property type="entry name" value="Peptidase_aspartic_dom_sf"/>
</dbReference>
<dbReference type="InterPro" id="IPR043128">
    <property type="entry name" value="Rev_trsase/Diguanyl_cyclase"/>
</dbReference>
<feature type="region of interest" description="Disordered" evidence="1">
    <location>
        <begin position="129"/>
        <end position="162"/>
    </location>
</feature>
<evidence type="ECO:0000256" key="1">
    <source>
        <dbReference type="SAM" id="MobiDB-lite"/>
    </source>
</evidence>
<accession>A0A5B6X2X2</accession>
<dbReference type="InterPro" id="IPR043502">
    <property type="entry name" value="DNA/RNA_pol_sf"/>
</dbReference>
<dbReference type="EMBL" id="SMMG02000001">
    <property type="protein sequence ID" value="KAA3488569.1"/>
    <property type="molecule type" value="Genomic_DNA"/>
</dbReference>
<gene>
    <name evidence="3" type="ORF">EPI10_032310</name>
</gene>
<dbReference type="SUPFAM" id="SSF50630">
    <property type="entry name" value="Acid proteases"/>
    <property type="match status" value="1"/>
</dbReference>
<evidence type="ECO:0000313" key="4">
    <source>
        <dbReference type="Proteomes" id="UP000325315"/>
    </source>
</evidence>
<evidence type="ECO:0000313" key="3">
    <source>
        <dbReference type="EMBL" id="KAA3488569.1"/>
    </source>
</evidence>
<feature type="compositionally biased region" description="Low complexity" evidence="1">
    <location>
        <begin position="193"/>
        <end position="216"/>
    </location>
</feature>
<dbReference type="PANTHER" id="PTHR15503:SF45">
    <property type="entry name" value="RNA-DIRECTED DNA POLYMERASE HOMOLOG"/>
    <property type="match status" value="1"/>
</dbReference>
<feature type="compositionally biased region" description="Basic and acidic residues" evidence="1">
    <location>
        <begin position="129"/>
        <end position="141"/>
    </location>
</feature>
<dbReference type="AlphaFoldDB" id="A0A5B6X2X2"/>
<dbReference type="InterPro" id="IPR041577">
    <property type="entry name" value="RT_RNaseH_2"/>
</dbReference>
<proteinExistence type="predicted"/>
<organism evidence="3 4">
    <name type="scientific">Gossypium australe</name>
    <dbReference type="NCBI Taxonomy" id="47621"/>
    <lineage>
        <taxon>Eukaryota</taxon>
        <taxon>Viridiplantae</taxon>
        <taxon>Streptophyta</taxon>
        <taxon>Embryophyta</taxon>
        <taxon>Tracheophyta</taxon>
        <taxon>Spermatophyta</taxon>
        <taxon>Magnoliopsida</taxon>
        <taxon>eudicotyledons</taxon>
        <taxon>Gunneridae</taxon>
        <taxon>Pentapetalae</taxon>
        <taxon>rosids</taxon>
        <taxon>malvids</taxon>
        <taxon>Malvales</taxon>
        <taxon>Malvaceae</taxon>
        <taxon>Malvoideae</taxon>
        <taxon>Gossypium</taxon>
    </lineage>
</organism>
<dbReference type="Pfam" id="PF08284">
    <property type="entry name" value="RVP_2"/>
    <property type="match status" value="1"/>
</dbReference>
<dbReference type="Gene3D" id="3.30.70.270">
    <property type="match status" value="1"/>
</dbReference>
<name>A0A5B6X2X2_9ROSI</name>
<dbReference type="Pfam" id="PF17919">
    <property type="entry name" value="RT_RNaseH_2"/>
    <property type="match status" value="1"/>
</dbReference>
<protein>
    <submittedName>
        <fullName evidence="3">Retrotransposable element Tf2</fullName>
    </submittedName>
</protein>
<reference evidence="4" key="1">
    <citation type="journal article" date="2019" name="Plant Biotechnol. J.">
        <title>Genome sequencing of the Australian wild diploid species Gossypium australe highlights disease resistance and delayed gland morphogenesis.</title>
        <authorList>
            <person name="Cai Y."/>
            <person name="Cai X."/>
            <person name="Wang Q."/>
            <person name="Wang P."/>
            <person name="Zhang Y."/>
            <person name="Cai C."/>
            <person name="Xu Y."/>
            <person name="Wang K."/>
            <person name="Zhou Z."/>
            <person name="Wang C."/>
            <person name="Geng S."/>
            <person name="Li B."/>
            <person name="Dong Q."/>
            <person name="Hou Y."/>
            <person name="Wang H."/>
            <person name="Ai P."/>
            <person name="Liu Z."/>
            <person name="Yi F."/>
            <person name="Sun M."/>
            <person name="An G."/>
            <person name="Cheng J."/>
            <person name="Zhang Y."/>
            <person name="Shi Q."/>
            <person name="Xie Y."/>
            <person name="Shi X."/>
            <person name="Chang Y."/>
            <person name="Huang F."/>
            <person name="Chen Y."/>
            <person name="Hong S."/>
            <person name="Mi L."/>
            <person name="Sun Q."/>
            <person name="Zhang L."/>
            <person name="Zhou B."/>
            <person name="Peng R."/>
            <person name="Zhang X."/>
            <person name="Liu F."/>
        </authorList>
    </citation>
    <scope>NUCLEOTIDE SEQUENCE [LARGE SCALE GENOMIC DNA]</scope>
    <source>
        <strain evidence="4">cv. PA1801</strain>
    </source>
</reference>
<dbReference type="Gene3D" id="2.40.70.10">
    <property type="entry name" value="Acid Proteases"/>
    <property type="match status" value="1"/>
</dbReference>
<feature type="domain" description="Reverse transcriptase/retrotransposon-derived protein RNase H-like" evidence="2">
    <location>
        <begin position="520"/>
        <end position="609"/>
    </location>
</feature>
<dbReference type="SUPFAM" id="SSF56672">
    <property type="entry name" value="DNA/RNA polymerases"/>
    <property type="match status" value="1"/>
</dbReference>